<comment type="caution">
    <text evidence="5">The sequence shown here is derived from an EMBL/GenBank/DDBJ whole genome shotgun (WGS) entry which is preliminary data.</text>
</comment>
<accession>A0A7W9ZHB4</accession>
<dbReference type="InterPro" id="IPR029069">
    <property type="entry name" value="HotDog_dom_sf"/>
</dbReference>
<dbReference type="PANTHER" id="PTHR11049:SF5">
    <property type="entry name" value="ACYL-COA THIOESTER HYDROLASE YCIA"/>
    <property type="match status" value="1"/>
</dbReference>
<organism evidence="5 6">
    <name type="scientific">Novispirillum itersonii</name>
    <name type="common">Aquaspirillum itersonii</name>
    <dbReference type="NCBI Taxonomy" id="189"/>
    <lineage>
        <taxon>Bacteria</taxon>
        <taxon>Pseudomonadati</taxon>
        <taxon>Pseudomonadota</taxon>
        <taxon>Alphaproteobacteria</taxon>
        <taxon>Rhodospirillales</taxon>
        <taxon>Novispirillaceae</taxon>
        <taxon>Novispirillum</taxon>
    </lineage>
</organism>
<dbReference type="PROSITE" id="PS51770">
    <property type="entry name" value="HOTDOG_ACOT"/>
    <property type="match status" value="1"/>
</dbReference>
<dbReference type="CDD" id="cd03442">
    <property type="entry name" value="BFIT_BACH"/>
    <property type="match status" value="1"/>
</dbReference>
<evidence type="ECO:0000259" key="4">
    <source>
        <dbReference type="PROSITE" id="PS51770"/>
    </source>
</evidence>
<dbReference type="EC" id="3.1.2.-" evidence="5"/>
<feature type="domain" description="HotDog ACOT-type" evidence="4">
    <location>
        <begin position="9"/>
        <end position="121"/>
    </location>
</feature>
<sequence>MTAETTPGPIGEISIRTLAMPADTNPSGDIFGGWLMAQMDIAGGTFARFKAKGRVATVAVDGFTFHKPVMVGDELTCYCREARRGRTSLAVHVEAWVRRGDSDIHEKVTEGLFTFVAIDENRKSRPIE</sequence>
<dbReference type="GO" id="GO:0052816">
    <property type="term" value="F:long-chain fatty acyl-CoA hydrolase activity"/>
    <property type="evidence" value="ECO:0007669"/>
    <property type="project" value="TreeGrafter"/>
</dbReference>
<keyword evidence="6" id="KW-1185">Reference proteome</keyword>
<name>A0A7W9ZHB4_NOVIT</name>
<keyword evidence="2 3" id="KW-0378">Hydrolase</keyword>
<dbReference type="InterPro" id="IPR006683">
    <property type="entry name" value="Thioestr_dom"/>
</dbReference>
<dbReference type="InterPro" id="IPR040170">
    <property type="entry name" value="Cytosol_ACT"/>
</dbReference>
<dbReference type="PANTHER" id="PTHR11049">
    <property type="entry name" value="ACYL COENZYME A THIOESTER HYDROLASE"/>
    <property type="match status" value="1"/>
</dbReference>
<dbReference type="RefSeq" id="WP_184263883.1">
    <property type="nucleotide sequence ID" value="NZ_JACIIX010000009.1"/>
</dbReference>
<dbReference type="InterPro" id="IPR033120">
    <property type="entry name" value="HOTDOG_ACOT"/>
</dbReference>
<evidence type="ECO:0000256" key="2">
    <source>
        <dbReference type="ARBA" id="ARBA00022801"/>
    </source>
</evidence>
<protein>
    <submittedName>
        <fullName evidence="5">Acyl-CoA thioesterase YciA</fullName>
        <ecNumber evidence="5">3.1.2.-</ecNumber>
    </submittedName>
</protein>
<gene>
    <name evidence="5" type="ORF">FHS48_002498</name>
</gene>
<dbReference type="GO" id="GO:0009062">
    <property type="term" value="P:fatty acid catabolic process"/>
    <property type="evidence" value="ECO:0007669"/>
    <property type="project" value="TreeGrafter"/>
</dbReference>
<reference evidence="5 6" key="1">
    <citation type="submission" date="2020-08" db="EMBL/GenBank/DDBJ databases">
        <title>Genomic Encyclopedia of Type Strains, Phase IV (KMG-IV): sequencing the most valuable type-strain genomes for metagenomic binning, comparative biology and taxonomic classification.</title>
        <authorList>
            <person name="Goeker M."/>
        </authorList>
    </citation>
    <scope>NUCLEOTIDE SEQUENCE [LARGE SCALE GENOMIC DNA]</scope>
    <source>
        <strain evidence="5 6">DSM 11590</strain>
    </source>
</reference>
<dbReference type="EMBL" id="JACIIX010000009">
    <property type="protein sequence ID" value="MBB6211063.1"/>
    <property type="molecule type" value="Genomic_DNA"/>
</dbReference>
<evidence type="ECO:0000256" key="3">
    <source>
        <dbReference type="PROSITE-ProRule" id="PRU01106"/>
    </source>
</evidence>
<evidence type="ECO:0000313" key="6">
    <source>
        <dbReference type="Proteomes" id="UP000544872"/>
    </source>
</evidence>
<dbReference type="GO" id="GO:0005829">
    <property type="term" value="C:cytosol"/>
    <property type="evidence" value="ECO:0007669"/>
    <property type="project" value="TreeGrafter"/>
</dbReference>
<proteinExistence type="inferred from homology"/>
<dbReference type="AlphaFoldDB" id="A0A7W9ZHB4"/>
<dbReference type="GO" id="GO:0006637">
    <property type="term" value="P:acyl-CoA metabolic process"/>
    <property type="evidence" value="ECO:0007669"/>
    <property type="project" value="TreeGrafter"/>
</dbReference>
<dbReference type="Pfam" id="PF03061">
    <property type="entry name" value="4HBT"/>
    <property type="match status" value="1"/>
</dbReference>
<dbReference type="SUPFAM" id="SSF54637">
    <property type="entry name" value="Thioesterase/thiol ester dehydrase-isomerase"/>
    <property type="match status" value="1"/>
</dbReference>
<evidence type="ECO:0000256" key="1">
    <source>
        <dbReference type="ARBA" id="ARBA00010458"/>
    </source>
</evidence>
<dbReference type="Gene3D" id="3.10.129.10">
    <property type="entry name" value="Hotdog Thioesterase"/>
    <property type="match status" value="1"/>
</dbReference>
<comment type="similarity">
    <text evidence="1">Belongs to the acyl coenzyme A hydrolase family.</text>
</comment>
<dbReference type="Proteomes" id="UP000544872">
    <property type="component" value="Unassembled WGS sequence"/>
</dbReference>
<evidence type="ECO:0000313" key="5">
    <source>
        <dbReference type="EMBL" id="MBB6211063.1"/>
    </source>
</evidence>